<dbReference type="InterPro" id="IPR006073">
    <property type="entry name" value="GTP-bd"/>
</dbReference>
<dbReference type="InterPro" id="IPR015349">
    <property type="entry name" value="OCT_dom"/>
</dbReference>
<dbReference type="InterPro" id="IPR036346">
    <property type="entry name" value="GTP-bd_prot_GTP1/OBG_C_sf"/>
</dbReference>
<dbReference type="Pfam" id="PF01018">
    <property type="entry name" value="GTP1_OBG"/>
    <property type="match status" value="1"/>
</dbReference>
<keyword evidence="11" id="KW-1185">Reference proteome</keyword>
<dbReference type="PRINTS" id="PR00326">
    <property type="entry name" value="GTP1OBG"/>
</dbReference>
<dbReference type="FunFam" id="2.70.210.12:FF:000001">
    <property type="entry name" value="GTPase Obg"/>
    <property type="match status" value="1"/>
</dbReference>
<dbReference type="PROSITE" id="PS00905">
    <property type="entry name" value="GTP1_OBG"/>
    <property type="match status" value="1"/>
</dbReference>
<keyword evidence="4" id="KW-0547">Nucleotide-binding</keyword>
<dbReference type="Gene3D" id="3.30.300.350">
    <property type="entry name" value="GTP-binding protein OBG, C-terminal domain"/>
    <property type="match status" value="1"/>
</dbReference>
<dbReference type="PROSITE" id="PS51710">
    <property type="entry name" value="G_OBG"/>
    <property type="match status" value="1"/>
</dbReference>
<dbReference type="NCBIfam" id="NF008955">
    <property type="entry name" value="PRK12297.1"/>
    <property type="match status" value="1"/>
</dbReference>
<proteinExistence type="inferred from homology"/>
<dbReference type="InterPro" id="IPR006074">
    <property type="entry name" value="GTP1-OBG_CS"/>
</dbReference>
<dbReference type="SUPFAM" id="SSF52540">
    <property type="entry name" value="P-loop containing nucleoside triphosphate hydrolases"/>
    <property type="match status" value="1"/>
</dbReference>
<evidence type="ECO:0000313" key="10">
    <source>
        <dbReference type="EMBL" id="KAK4526390.1"/>
    </source>
</evidence>
<feature type="domain" description="Obg" evidence="9">
    <location>
        <begin position="85"/>
        <end position="243"/>
    </location>
</feature>
<dbReference type="NCBIfam" id="TIGR02729">
    <property type="entry name" value="Obg_CgtA"/>
    <property type="match status" value="1"/>
</dbReference>
<dbReference type="NCBIfam" id="NF008954">
    <property type="entry name" value="PRK12296.1"/>
    <property type="match status" value="1"/>
</dbReference>
<protein>
    <recommendedName>
        <fullName evidence="12">GTP-binding protein</fullName>
    </recommendedName>
</protein>
<comment type="cofactor">
    <cofactor evidence="1">
        <name>Mg(2+)</name>
        <dbReference type="ChEBI" id="CHEBI:18420"/>
    </cofactor>
</comment>
<feature type="domain" description="OBG-type G" evidence="7">
    <location>
        <begin position="244"/>
        <end position="412"/>
    </location>
</feature>
<name>A0AAV9IG05_9RHOD</name>
<evidence type="ECO:0000256" key="5">
    <source>
        <dbReference type="ARBA" id="ARBA00022842"/>
    </source>
</evidence>
<evidence type="ECO:0000256" key="1">
    <source>
        <dbReference type="ARBA" id="ARBA00001946"/>
    </source>
</evidence>
<evidence type="ECO:0000259" key="9">
    <source>
        <dbReference type="PROSITE" id="PS51883"/>
    </source>
</evidence>
<dbReference type="Proteomes" id="UP001300502">
    <property type="component" value="Unassembled WGS sequence"/>
</dbReference>
<keyword evidence="5" id="KW-0460">Magnesium</keyword>
<dbReference type="PANTHER" id="PTHR11702">
    <property type="entry name" value="DEVELOPMENTALLY REGULATED GTP-BINDING PROTEIN-RELATED"/>
    <property type="match status" value="1"/>
</dbReference>
<dbReference type="NCBIfam" id="NF008956">
    <property type="entry name" value="PRK12299.1"/>
    <property type="match status" value="1"/>
</dbReference>
<dbReference type="Pfam" id="PF09269">
    <property type="entry name" value="DUF1967"/>
    <property type="match status" value="1"/>
</dbReference>
<dbReference type="HAMAP" id="MF_01454">
    <property type="entry name" value="GTPase_Obg"/>
    <property type="match status" value="1"/>
</dbReference>
<dbReference type="Gene3D" id="3.40.50.300">
    <property type="entry name" value="P-loop containing nucleotide triphosphate hydrolases"/>
    <property type="match status" value="1"/>
</dbReference>
<dbReference type="InterPro" id="IPR036726">
    <property type="entry name" value="GTP1_OBG_dom_sf"/>
</dbReference>
<sequence length="523" mass="57343">MHLSFLASYGDCSLSGRWLGVPKRYCCRCFPRIAHKKRYDENSLITKRIAITCCNGQSDIQKPRQFSSSSTIKTEERNASNDIEWRFLDRCRIFVKGGDGGDGCVAFRREKSVPRGGPAGGNGGRGGHVVLVASKGDKTLAKFRNVVHFEASPGRNGLGKNCHGKNGKNLELVVPIGTIVKDGKTGNVLADLNVAKSKVLVCKGGQGGRGNSAFKTEKNKAPFLAEKGAKGESRVIELELKLVADVGFIGVPNAGKSTLLACCTNAKPKIADYPFTTVVPNLGVVEQGDPFVIADIPGLLEGAHKGVGLGVGFLRHVERCRLLIHIINGESQDPLGDYDAIRQELVLFNPALVDKPEVIVLNKIDLPHVASQVVQLETKLKERCGHCRVMSISAVTGENVQQLLHKTALLLNSLESNLGSVERDTIVTRPEEEEPIRVERLGWKQWRVYGTRIQLAAEMTNWKYYEAVERFQRILDATGTTSALEQAGAVSGDRVWIGEEIYFNYYPRENIYYSMAVADGHID</sequence>
<dbReference type="EMBL" id="JANCYU010000039">
    <property type="protein sequence ID" value="KAK4526390.1"/>
    <property type="molecule type" value="Genomic_DNA"/>
</dbReference>
<dbReference type="InterPro" id="IPR014100">
    <property type="entry name" value="GTP-bd_Obg/CgtA"/>
</dbReference>
<evidence type="ECO:0000256" key="4">
    <source>
        <dbReference type="ARBA" id="ARBA00022741"/>
    </source>
</evidence>
<dbReference type="GO" id="GO:0005525">
    <property type="term" value="F:GTP binding"/>
    <property type="evidence" value="ECO:0007669"/>
    <property type="project" value="UniProtKB-KW"/>
</dbReference>
<dbReference type="Gene3D" id="2.70.210.12">
    <property type="entry name" value="GTP1/OBG domain"/>
    <property type="match status" value="1"/>
</dbReference>
<evidence type="ECO:0000256" key="6">
    <source>
        <dbReference type="ARBA" id="ARBA00023134"/>
    </source>
</evidence>
<accession>A0AAV9IG05</accession>
<evidence type="ECO:0008006" key="12">
    <source>
        <dbReference type="Google" id="ProtNLM"/>
    </source>
</evidence>
<dbReference type="InterPro" id="IPR045086">
    <property type="entry name" value="OBG_GTPase"/>
</dbReference>
<dbReference type="Pfam" id="PF01926">
    <property type="entry name" value="MMR_HSR1"/>
    <property type="match status" value="1"/>
</dbReference>
<dbReference type="InterPro" id="IPR027417">
    <property type="entry name" value="P-loop_NTPase"/>
</dbReference>
<reference evidence="10 11" key="1">
    <citation type="submission" date="2022-07" db="EMBL/GenBank/DDBJ databases">
        <title>Genome-wide signatures of adaptation to extreme environments.</title>
        <authorList>
            <person name="Cho C.H."/>
            <person name="Yoon H.S."/>
        </authorList>
    </citation>
    <scope>NUCLEOTIDE SEQUENCE [LARGE SCALE GENOMIC DNA]</scope>
    <source>
        <strain evidence="10 11">108.79 E11</strain>
    </source>
</reference>
<dbReference type="GO" id="GO:0003924">
    <property type="term" value="F:GTPase activity"/>
    <property type="evidence" value="ECO:0007669"/>
    <property type="project" value="InterPro"/>
</dbReference>
<evidence type="ECO:0000259" key="8">
    <source>
        <dbReference type="PROSITE" id="PS51881"/>
    </source>
</evidence>
<evidence type="ECO:0000259" key="7">
    <source>
        <dbReference type="PROSITE" id="PS51710"/>
    </source>
</evidence>
<comment type="caution">
    <text evidence="10">The sequence shown here is derived from an EMBL/GenBank/DDBJ whole genome shotgun (WGS) entry which is preliminary data.</text>
</comment>
<evidence type="ECO:0000256" key="2">
    <source>
        <dbReference type="ARBA" id="ARBA00007699"/>
    </source>
</evidence>
<dbReference type="SUPFAM" id="SSF82051">
    <property type="entry name" value="Obg GTP-binding protein N-terminal domain"/>
    <property type="match status" value="1"/>
</dbReference>
<organism evidence="10 11">
    <name type="scientific">Galdieria yellowstonensis</name>
    <dbReference type="NCBI Taxonomy" id="3028027"/>
    <lineage>
        <taxon>Eukaryota</taxon>
        <taxon>Rhodophyta</taxon>
        <taxon>Bangiophyceae</taxon>
        <taxon>Galdieriales</taxon>
        <taxon>Galdieriaceae</taxon>
        <taxon>Galdieria</taxon>
    </lineage>
</organism>
<evidence type="ECO:0000313" key="11">
    <source>
        <dbReference type="Proteomes" id="UP001300502"/>
    </source>
</evidence>
<dbReference type="CDD" id="cd01898">
    <property type="entry name" value="Obg"/>
    <property type="match status" value="1"/>
</dbReference>
<dbReference type="GO" id="GO:0000287">
    <property type="term" value="F:magnesium ion binding"/>
    <property type="evidence" value="ECO:0007669"/>
    <property type="project" value="InterPro"/>
</dbReference>
<dbReference type="SUPFAM" id="SSF102741">
    <property type="entry name" value="Obg GTP-binding protein C-terminal domain"/>
    <property type="match status" value="1"/>
</dbReference>
<gene>
    <name evidence="10" type="ORF">GAYE_SCF23G4304</name>
</gene>
<dbReference type="PROSITE" id="PS51883">
    <property type="entry name" value="OBG"/>
    <property type="match status" value="1"/>
</dbReference>
<feature type="domain" description="OCT" evidence="8">
    <location>
        <begin position="428"/>
        <end position="507"/>
    </location>
</feature>
<dbReference type="NCBIfam" id="TIGR03595">
    <property type="entry name" value="Obg_CgtA_exten"/>
    <property type="match status" value="1"/>
</dbReference>
<dbReference type="GO" id="GO:0005739">
    <property type="term" value="C:mitochondrion"/>
    <property type="evidence" value="ECO:0007669"/>
    <property type="project" value="TreeGrafter"/>
</dbReference>
<dbReference type="PANTHER" id="PTHR11702:SF44">
    <property type="entry name" value="GTP-BINDING PROTEIN OBGC, CHLOROPLASTIC"/>
    <property type="match status" value="1"/>
</dbReference>
<dbReference type="InterPro" id="IPR006169">
    <property type="entry name" value="GTP1_OBG_dom"/>
</dbReference>
<dbReference type="AlphaFoldDB" id="A0AAV9IG05"/>
<keyword evidence="6" id="KW-0342">GTP-binding</keyword>
<dbReference type="PROSITE" id="PS51881">
    <property type="entry name" value="OCT"/>
    <property type="match status" value="1"/>
</dbReference>
<comment type="similarity">
    <text evidence="2">Belongs to the TRAFAC class OBG-HflX-like GTPase superfamily. OBG GTPase family.</text>
</comment>
<dbReference type="InterPro" id="IPR031167">
    <property type="entry name" value="G_OBG"/>
</dbReference>
<evidence type="ECO:0000256" key="3">
    <source>
        <dbReference type="ARBA" id="ARBA00022723"/>
    </source>
</evidence>
<keyword evidence="3" id="KW-0479">Metal-binding</keyword>
<dbReference type="GO" id="GO:0042254">
    <property type="term" value="P:ribosome biogenesis"/>
    <property type="evidence" value="ECO:0007669"/>
    <property type="project" value="UniProtKB-UniRule"/>
</dbReference>